<dbReference type="InterPro" id="IPR003593">
    <property type="entry name" value="AAA+_ATPase"/>
</dbReference>
<evidence type="ECO:0000313" key="7">
    <source>
        <dbReference type="Proteomes" id="UP000183275"/>
    </source>
</evidence>
<gene>
    <name evidence="6" type="ORF">SAMN05216285_2213</name>
</gene>
<keyword evidence="7" id="KW-1185">Reference proteome</keyword>
<dbReference type="InterPro" id="IPR027417">
    <property type="entry name" value="P-loop_NTPase"/>
</dbReference>
<dbReference type="PANTHER" id="PTHR10763:SF26">
    <property type="entry name" value="CELL DIVISION CONTROL PROTEIN 6 HOMOLOG"/>
    <property type="match status" value="1"/>
</dbReference>
<accession>A0A1I0P6M2</accession>
<comment type="similarity">
    <text evidence="1">Belongs to the CDC6/cdc18 family.</text>
</comment>
<dbReference type="GO" id="GO:0006260">
    <property type="term" value="P:DNA replication"/>
    <property type="evidence" value="ECO:0007669"/>
    <property type="project" value="UniProtKB-KW"/>
</dbReference>
<dbReference type="GO" id="GO:0005524">
    <property type="term" value="F:ATP binding"/>
    <property type="evidence" value="ECO:0007669"/>
    <property type="project" value="UniProtKB-KW"/>
</dbReference>
<keyword evidence="2" id="KW-0235">DNA replication</keyword>
<sequence>MIQDRWVFDDEYNADIVHRDSELESLSRLLKPATQSRRAEDALIYGPSGVGKTATTRWLLRDLYQRAHVQSVGIECSGDTAHEIIHKATAKHPSTGIVHENQSRDDLLEILEEVCDTPYIVILDEADVIPDLDVLEDLLSVEKVSVIAITHQQVEWLARLEDDMERHFPADAQIEFRKYNEDELVDILKPRIEHGLVGDPTRPGQLEWIADDCDGEARWAIKTVLAAAELAQERGHDYFHEADVRDAFERAERKIRKDNLQSLPVTYQRLYELVRQIGPVNGEEMKAAYRANKMTVFDGRRREPVGWRRAWDFLKKMADYDLIEMPGETNSKVYEAVDEELEAPVEFNFRPMTAD</sequence>
<dbReference type="PANTHER" id="PTHR10763">
    <property type="entry name" value="CELL DIVISION CONTROL PROTEIN 6-RELATED"/>
    <property type="match status" value="1"/>
</dbReference>
<dbReference type="Gene3D" id="3.40.50.300">
    <property type="entry name" value="P-loop containing nucleotide triphosphate hydrolases"/>
    <property type="match status" value="1"/>
</dbReference>
<evidence type="ECO:0000256" key="3">
    <source>
        <dbReference type="ARBA" id="ARBA00022741"/>
    </source>
</evidence>
<reference evidence="7" key="1">
    <citation type="submission" date="2016-10" db="EMBL/GenBank/DDBJ databases">
        <authorList>
            <person name="Varghese N."/>
        </authorList>
    </citation>
    <scope>NUCLEOTIDE SEQUENCE [LARGE SCALE GENOMIC DNA]</scope>
    <source>
        <strain evidence="7">CGMCC 1.12284</strain>
    </source>
</reference>
<evidence type="ECO:0000313" key="6">
    <source>
        <dbReference type="EMBL" id="SEW10008.1"/>
    </source>
</evidence>
<dbReference type="CDD" id="cd00009">
    <property type="entry name" value="AAA"/>
    <property type="match status" value="1"/>
</dbReference>
<dbReference type="EMBL" id="FOIS01000003">
    <property type="protein sequence ID" value="SEW10008.1"/>
    <property type="molecule type" value="Genomic_DNA"/>
</dbReference>
<protein>
    <submittedName>
        <fullName evidence="6">Cdc6-related protein, AAA superfamily ATPase</fullName>
    </submittedName>
</protein>
<dbReference type="SMART" id="SM00382">
    <property type="entry name" value="AAA"/>
    <property type="match status" value="1"/>
</dbReference>
<dbReference type="Pfam" id="PF13401">
    <property type="entry name" value="AAA_22"/>
    <property type="match status" value="1"/>
</dbReference>
<organism evidence="6 7">
    <name type="scientific">Natrinema salifodinae</name>
    <dbReference type="NCBI Taxonomy" id="1202768"/>
    <lineage>
        <taxon>Archaea</taxon>
        <taxon>Methanobacteriati</taxon>
        <taxon>Methanobacteriota</taxon>
        <taxon>Stenosarchaea group</taxon>
        <taxon>Halobacteria</taxon>
        <taxon>Halobacteriales</taxon>
        <taxon>Natrialbaceae</taxon>
        <taxon>Natrinema</taxon>
    </lineage>
</organism>
<evidence type="ECO:0000256" key="2">
    <source>
        <dbReference type="ARBA" id="ARBA00022705"/>
    </source>
</evidence>
<dbReference type="SUPFAM" id="SSF52540">
    <property type="entry name" value="P-loop containing nucleoside triphosphate hydrolases"/>
    <property type="match status" value="1"/>
</dbReference>
<keyword evidence="3" id="KW-0547">Nucleotide-binding</keyword>
<dbReference type="Gene3D" id="1.10.8.60">
    <property type="match status" value="1"/>
</dbReference>
<keyword evidence="4" id="KW-0067">ATP-binding</keyword>
<feature type="domain" description="AAA+ ATPase" evidence="5">
    <location>
        <begin position="38"/>
        <end position="180"/>
    </location>
</feature>
<dbReference type="OrthoDB" id="270161at2157"/>
<dbReference type="InterPro" id="IPR050311">
    <property type="entry name" value="ORC1/CDC6"/>
</dbReference>
<proteinExistence type="inferred from homology"/>
<dbReference type="eggNOG" id="arCOG00467">
    <property type="taxonomic scope" value="Archaea"/>
</dbReference>
<dbReference type="RefSeq" id="WP_049989504.1">
    <property type="nucleotide sequence ID" value="NZ_FOIS01000003.1"/>
</dbReference>
<dbReference type="InterPro" id="IPR049945">
    <property type="entry name" value="AAA_22"/>
</dbReference>
<dbReference type="GO" id="GO:0016887">
    <property type="term" value="F:ATP hydrolysis activity"/>
    <property type="evidence" value="ECO:0007669"/>
    <property type="project" value="InterPro"/>
</dbReference>
<dbReference type="InterPro" id="IPR055237">
    <property type="entry name" value="Cdc6_lid"/>
</dbReference>
<evidence type="ECO:0000256" key="4">
    <source>
        <dbReference type="ARBA" id="ARBA00022840"/>
    </source>
</evidence>
<dbReference type="Pfam" id="PF22703">
    <property type="entry name" value="Cdc6_lid"/>
    <property type="match status" value="1"/>
</dbReference>
<evidence type="ECO:0000259" key="5">
    <source>
        <dbReference type="SMART" id="SM00382"/>
    </source>
</evidence>
<evidence type="ECO:0000256" key="1">
    <source>
        <dbReference type="ARBA" id="ARBA00006184"/>
    </source>
</evidence>
<name>A0A1I0P6M2_9EURY</name>
<dbReference type="Proteomes" id="UP000183275">
    <property type="component" value="Unassembled WGS sequence"/>
</dbReference>
<dbReference type="AlphaFoldDB" id="A0A1I0P6M2"/>
<dbReference type="STRING" id="1202768.SAMN05216285_2213"/>